<evidence type="ECO:0000313" key="5">
    <source>
        <dbReference type="Proteomes" id="UP001596253"/>
    </source>
</evidence>
<sequence length="351" mass="39098">MAKRWQWLGLGLLIGLLGLGTGLHASANTVGFEVAPVASKAQVDQSVAYFDLKLKPKQTQTLAVKVTNTSKTAITIYPSIAKATTNLNAAVEYKHIPADKSIDLPAHFEQVVTTKTTQLKLKKGASKVVHFKVQMPQTAYNGVLVGGLTFLKKADKSQNKSSVAIKNQYSYTIAVVLHGKKDLTKNKLTLGAIKGSQSNHYNQITLALENHTAAFLNQLKTSVKIYHQAGSKVVYQQKNEHGQMAPSSVYELPLKLGKQALKPGKYTAKVSVASKKQHWTFTKDFTITGDQAKNLNQTAVIDQQTNWWLWIVIGVLILLLLLLIIWYIYRKQRKIKDLEQQLQEQKDQHKD</sequence>
<dbReference type="Pfam" id="PF06030">
    <property type="entry name" value="WxLIP_PGBD"/>
    <property type="match status" value="1"/>
</dbReference>
<organism evidence="4 5">
    <name type="scientific">Lactiplantibacillus dongliensis</name>
    <dbReference type="NCBI Taxonomy" id="2559919"/>
    <lineage>
        <taxon>Bacteria</taxon>
        <taxon>Bacillati</taxon>
        <taxon>Bacillota</taxon>
        <taxon>Bacilli</taxon>
        <taxon>Lactobacillales</taxon>
        <taxon>Lactobacillaceae</taxon>
        <taxon>Lactiplantibacillus</taxon>
    </lineage>
</organism>
<keyword evidence="1" id="KW-0472">Membrane</keyword>
<dbReference type="InterPro" id="IPR010317">
    <property type="entry name" value="WxLIP_PGBD"/>
</dbReference>
<dbReference type="Proteomes" id="UP001596253">
    <property type="component" value="Unassembled WGS sequence"/>
</dbReference>
<evidence type="ECO:0000313" key="4">
    <source>
        <dbReference type="EMBL" id="MFC6164338.1"/>
    </source>
</evidence>
<accession>A0ABW1R3C0</accession>
<proteinExistence type="predicted"/>
<protein>
    <submittedName>
        <fullName evidence="4">DUF916 and DUF3324 domain-containing protein</fullName>
    </submittedName>
</protein>
<evidence type="ECO:0000259" key="2">
    <source>
        <dbReference type="Pfam" id="PF06030"/>
    </source>
</evidence>
<keyword evidence="5" id="KW-1185">Reference proteome</keyword>
<reference evidence="5" key="1">
    <citation type="journal article" date="2019" name="Int. J. Syst. Evol. Microbiol.">
        <title>The Global Catalogue of Microorganisms (GCM) 10K type strain sequencing project: providing services to taxonomists for standard genome sequencing and annotation.</title>
        <authorList>
            <consortium name="The Broad Institute Genomics Platform"/>
            <consortium name="The Broad Institute Genome Sequencing Center for Infectious Disease"/>
            <person name="Wu L."/>
            <person name="Ma J."/>
        </authorList>
    </citation>
    <scope>NUCLEOTIDE SEQUENCE [LARGE SCALE GENOMIC DNA]</scope>
    <source>
        <strain evidence="5">CCM 8932</strain>
    </source>
</reference>
<keyword evidence="1" id="KW-0812">Transmembrane</keyword>
<name>A0ABW1R3C0_9LACO</name>
<evidence type="ECO:0000259" key="3">
    <source>
        <dbReference type="Pfam" id="PF11797"/>
    </source>
</evidence>
<dbReference type="InterPro" id="IPR021759">
    <property type="entry name" value="WxLIP_HBD"/>
</dbReference>
<feature type="transmembrane region" description="Helical" evidence="1">
    <location>
        <begin position="307"/>
        <end position="329"/>
    </location>
</feature>
<comment type="caution">
    <text evidence="4">The sequence shown here is derived from an EMBL/GenBank/DDBJ whole genome shotgun (WGS) entry which is preliminary data.</text>
</comment>
<feature type="domain" description="WxL Interacting Protein host binding" evidence="3">
    <location>
        <begin position="161"/>
        <end position="297"/>
    </location>
</feature>
<dbReference type="Pfam" id="PF11797">
    <property type="entry name" value="WxLIP_HBD"/>
    <property type="match status" value="1"/>
</dbReference>
<keyword evidence="1" id="KW-1133">Transmembrane helix</keyword>
<feature type="domain" description="WxL Interacting Protein peptidoglycan binding" evidence="2">
    <location>
        <begin position="32"/>
        <end position="151"/>
    </location>
</feature>
<evidence type="ECO:0000256" key="1">
    <source>
        <dbReference type="SAM" id="Phobius"/>
    </source>
</evidence>
<dbReference type="RefSeq" id="WP_137640913.1">
    <property type="nucleotide sequence ID" value="NZ_BJDK01000033.1"/>
</dbReference>
<gene>
    <name evidence="4" type="ORF">ACFP3T_06635</name>
</gene>
<dbReference type="EMBL" id="JBHSSD010000032">
    <property type="protein sequence ID" value="MFC6164338.1"/>
    <property type="molecule type" value="Genomic_DNA"/>
</dbReference>